<dbReference type="Gene3D" id="2.60.40.2040">
    <property type="entry name" value="CFA/I fimbrial subunit E, pilin domain"/>
    <property type="match status" value="1"/>
</dbReference>
<evidence type="ECO:0000313" key="1">
    <source>
        <dbReference type="EMBL" id="NWE17375.1"/>
    </source>
</evidence>
<gene>
    <name evidence="1" type="ORF">HX822_30945</name>
</gene>
<dbReference type="Proteomes" id="UP000531950">
    <property type="component" value="Unassembled WGS sequence"/>
</dbReference>
<reference evidence="1 2" key="1">
    <citation type="submission" date="2020-04" db="EMBL/GenBank/DDBJ databases">
        <title>Molecular characterization of pseudomonads from Agaricus bisporus reveal novel blotch 2 pathogens in Western Europe.</title>
        <authorList>
            <person name="Taparia T."/>
            <person name="Krijger M."/>
            <person name="Haynes E."/>
            <person name="Elpinstone J.G."/>
            <person name="Noble R."/>
            <person name="Van Der Wolf J."/>
        </authorList>
    </citation>
    <scope>NUCLEOTIDE SEQUENCE [LARGE SCALE GENOMIC DNA]</scope>
    <source>
        <strain evidence="1 2">IPO3782</strain>
    </source>
</reference>
<dbReference type="InterPro" id="IPR007540">
    <property type="entry name" value="Fimbrial_CS1-type"/>
</dbReference>
<dbReference type="Pfam" id="PF04449">
    <property type="entry name" value="Fimbrial_CS1"/>
    <property type="match status" value="1"/>
</dbReference>
<name>A0A7Y8ENI9_9PSED</name>
<protein>
    <submittedName>
        <fullName evidence="1">Adhesin</fullName>
    </submittedName>
</protein>
<sequence>MLLAALGLVCTEVLAVRDEHTFEVSIQIPGNDFYVLPVNPVFLERDQRMHWNTVTRTLAPLRENFDVKNISGGISARLGALPSLFNGFDSIALNVSFNGQELGLTEATVVAEEQARVGLRVPLVITAVEPEGGYLAGEYYGSVQLVFDALRP</sequence>
<dbReference type="EMBL" id="JACARG010000081">
    <property type="protein sequence ID" value="NWE17375.1"/>
    <property type="molecule type" value="Genomic_DNA"/>
</dbReference>
<proteinExistence type="predicted"/>
<organism evidence="1 2">
    <name type="scientific">Pseudomonas yamanorum</name>
    <dbReference type="NCBI Taxonomy" id="515393"/>
    <lineage>
        <taxon>Bacteria</taxon>
        <taxon>Pseudomonadati</taxon>
        <taxon>Pseudomonadota</taxon>
        <taxon>Gammaproteobacteria</taxon>
        <taxon>Pseudomonadales</taxon>
        <taxon>Pseudomonadaceae</taxon>
        <taxon>Pseudomonas</taxon>
    </lineage>
</organism>
<dbReference type="GO" id="GO:0009289">
    <property type="term" value="C:pilus"/>
    <property type="evidence" value="ECO:0007669"/>
    <property type="project" value="InterPro"/>
</dbReference>
<dbReference type="AlphaFoldDB" id="A0A7Y8ENI9"/>
<evidence type="ECO:0000313" key="2">
    <source>
        <dbReference type="Proteomes" id="UP000531950"/>
    </source>
</evidence>
<accession>A0A7Y8ENI9</accession>
<comment type="caution">
    <text evidence="1">The sequence shown here is derived from an EMBL/GenBank/DDBJ whole genome shotgun (WGS) entry which is preliminary data.</text>
</comment>